<dbReference type="RefSeq" id="WP_018678839.1">
    <property type="nucleotide sequence ID" value="NZ_AYEV01000023.1"/>
</dbReference>
<reference evidence="1 2" key="1">
    <citation type="submission" date="2013-10" db="EMBL/GenBank/DDBJ databases">
        <title>The Genome Sequence of Acinetobacter tjernbergiae CIP107465.</title>
        <authorList>
            <consortium name="The Broad Institute Genomics Platform"/>
            <consortium name="The Broad Institute Genome Sequencing Center for Infectious Disease"/>
            <person name="Cerqueira G."/>
            <person name="Feldgarden M."/>
            <person name="Courvalin P."/>
            <person name="Grillot-Courvalin C."/>
            <person name="Clermont D."/>
            <person name="Rocha E."/>
            <person name="Yoon E.-J."/>
            <person name="Nemec A."/>
            <person name="Young S.K."/>
            <person name="Zeng Q."/>
            <person name="Gargeya S."/>
            <person name="Fitzgerald M."/>
            <person name="Abouelleil A."/>
            <person name="Alvarado L."/>
            <person name="Berlin A.M."/>
            <person name="Chapman S.B."/>
            <person name="Gainer-Dewar J."/>
            <person name="Goldberg J."/>
            <person name="Gnerre S."/>
            <person name="Griggs A."/>
            <person name="Gujja S."/>
            <person name="Hansen M."/>
            <person name="Howarth C."/>
            <person name="Imamovic A."/>
            <person name="Ireland A."/>
            <person name="Larimer J."/>
            <person name="McCowan C."/>
            <person name="Murphy C."/>
            <person name="Pearson M."/>
            <person name="Poon T.W."/>
            <person name="Priest M."/>
            <person name="Roberts A."/>
            <person name="Saif S."/>
            <person name="Shea T."/>
            <person name="Sykes S."/>
            <person name="Wortman J."/>
            <person name="Nusbaum C."/>
            <person name="Birren B."/>
        </authorList>
    </citation>
    <scope>NUCLEOTIDE SEQUENCE [LARGE SCALE GENOMIC DNA]</scope>
    <source>
        <strain evidence="1 2">CIP 107465</strain>
    </source>
</reference>
<comment type="caution">
    <text evidence="1">The sequence shown here is derived from an EMBL/GenBank/DDBJ whole genome shotgun (WGS) entry which is preliminary data.</text>
</comment>
<dbReference type="STRING" id="202955.GCA_000759995_01367"/>
<dbReference type="EMBL" id="AYEV01000023">
    <property type="protein sequence ID" value="ESK54995.1"/>
    <property type="molecule type" value="Genomic_DNA"/>
</dbReference>
<dbReference type="AlphaFoldDB" id="V2V251"/>
<evidence type="ECO:0000313" key="1">
    <source>
        <dbReference type="EMBL" id="ESK54995.1"/>
    </source>
</evidence>
<organism evidence="1 2">
    <name type="scientific">Acinetobacter tjernbergiae DSM 14971 = CIP 107465</name>
    <dbReference type="NCBI Taxonomy" id="1120928"/>
    <lineage>
        <taxon>Bacteria</taxon>
        <taxon>Pseudomonadati</taxon>
        <taxon>Pseudomonadota</taxon>
        <taxon>Gammaproteobacteria</taxon>
        <taxon>Moraxellales</taxon>
        <taxon>Moraxellaceae</taxon>
        <taxon>Acinetobacter</taxon>
    </lineage>
</organism>
<dbReference type="OrthoDB" id="6712873at2"/>
<gene>
    <name evidence="1" type="ORF">F990_02303</name>
</gene>
<proteinExistence type="predicted"/>
<evidence type="ECO:0000313" key="2">
    <source>
        <dbReference type="Proteomes" id="UP000017404"/>
    </source>
</evidence>
<dbReference type="eggNOG" id="ENOG5031R0N">
    <property type="taxonomic scope" value="Bacteria"/>
</dbReference>
<dbReference type="PATRIC" id="fig|1120928.5.peg.2328"/>
<sequence length="537" mass="62470">MLPTKILKLRLARIAKGEGHLSTQDKLMLVSMESPDLSANFFLRLFKVSLPKQWTFQHETDEELLYISQLIQLIENEFIPSYESHARKYAWYEQCLMYKLNFLVPQPTQQQINTYLRQLDRCLDQQPKIDLLHYLQEKYPSAKHAVALAKAYAGVEQYTQAIEQHEWASQQSIQRSEIAFYAYIECLVNRRQSEYMPYVSDIEYAIDLLSKFEKPIDQKTYLKTLQAAVNALLPPVILQTQAIETNILADVGRGLSSLGKSLGGMLGGREFHLPYSKEVIANAPQLLTDHLVCVGLAESSAMQNAVLRIFNNHEIEQVEPLLMRLWLALQQDIEMLGLLIEPKQRDQLLLYLSKFEIKPNSVMSVEPIQMILEQGINAYLGDFRLDKQHPERNDLYEQRDIVVNEMTTFALEFQKNILEPYLVNKRQCLQQLQSRLLGQLDEIALSSGLLAYQFETEQRAQDLFDWMQEKLEKGHDFEKMQAAWVALREVIHLDIANIEERLAPIQHALERYKDIRLHQVFLKQEMNETVPLKESEM</sequence>
<keyword evidence="2" id="KW-1185">Reference proteome</keyword>
<dbReference type="Proteomes" id="UP000017404">
    <property type="component" value="Unassembled WGS sequence"/>
</dbReference>
<accession>V2V251</accession>
<name>V2V251_9GAMM</name>
<protein>
    <submittedName>
        <fullName evidence="1">Uncharacterized protein</fullName>
    </submittedName>
</protein>